<organism evidence="1 2">
    <name type="scientific">Actinophytocola glycyrrhizae</name>
    <dbReference type="NCBI Taxonomy" id="2044873"/>
    <lineage>
        <taxon>Bacteria</taxon>
        <taxon>Bacillati</taxon>
        <taxon>Actinomycetota</taxon>
        <taxon>Actinomycetes</taxon>
        <taxon>Pseudonocardiales</taxon>
        <taxon>Pseudonocardiaceae</taxon>
    </lineage>
</organism>
<comment type="caution">
    <text evidence="1">The sequence shown here is derived from an EMBL/GenBank/DDBJ whole genome shotgun (WGS) entry which is preliminary data.</text>
</comment>
<evidence type="ECO:0000313" key="1">
    <source>
        <dbReference type="EMBL" id="MFC4856902.1"/>
    </source>
</evidence>
<name>A0ABV9S6U8_9PSEU</name>
<gene>
    <name evidence="1" type="ORF">ACFPCV_25650</name>
</gene>
<reference evidence="2" key="1">
    <citation type="journal article" date="2019" name="Int. J. Syst. Evol. Microbiol.">
        <title>The Global Catalogue of Microorganisms (GCM) 10K type strain sequencing project: providing services to taxonomists for standard genome sequencing and annotation.</title>
        <authorList>
            <consortium name="The Broad Institute Genomics Platform"/>
            <consortium name="The Broad Institute Genome Sequencing Center for Infectious Disease"/>
            <person name="Wu L."/>
            <person name="Ma J."/>
        </authorList>
    </citation>
    <scope>NUCLEOTIDE SEQUENCE [LARGE SCALE GENOMIC DNA]</scope>
    <source>
        <strain evidence="2">ZS-22-S1</strain>
    </source>
</reference>
<proteinExistence type="predicted"/>
<dbReference type="Proteomes" id="UP001595859">
    <property type="component" value="Unassembled WGS sequence"/>
</dbReference>
<protein>
    <submittedName>
        <fullName evidence="1">Uncharacterized protein</fullName>
    </submittedName>
</protein>
<sequence length="114" mass="11379">MTNKDAAGTLPGNAPQLAALADPVYATVDAGVFDDLGNRFSEAGGKTAVATNKVRVVVAEVDGASADAFVDYMNGFTAAGMSVADALTDAASDLYNAGGTVQGWKGCSATSSPR</sequence>
<accession>A0ABV9S6U8</accession>
<evidence type="ECO:0000313" key="2">
    <source>
        <dbReference type="Proteomes" id="UP001595859"/>
    </source>
</evidence>
<dbReference type="RefSeq" id="WP_378058893.1">
    <property type="nucleotide sequence ID" value="NZ_JBHSIS010000014.1"/>
</dbReference>
<keyword evidence="2" id="KW-1185">Reference proteome</keyword>
<dbReference type="EMBL" id="JBHSIS010000014">
    <property type="protein sequence ID" value="MFC4856902.1"/>
    <property type="molecule type" value="Genomic_DNA"/>
</dbReference>